<dbReference type="Pfam" id="PF01979">
    <property type="entry name" value="Amidohydro_1"/>
    <property type="match status" value="1"/>
</dbReference>
<feature type="domain" description="Amidohydrolase-related" evidence="1">
    <location>
        <begin position="56"/>
        <end position="370"/>
    </location>
</feature>
<dbReference type="Gene3D" id="3.20.20.140">
    <property type="entry name" value="Metal-dependent hydrolases"/>
    <property type="match status" value="1"/>
</dbReference>
<sequence length="421" mass="43805">MTYDLLLVNGHVLDPGQGIDDRLDIAITGGRIAAVQREIPPGQARQVLDLSGTGRYVVPGLIDVHTHVAYGATTPGVGMQCCAPDFIGVESGVTTVLDAGSVGVANVGVLAAHVVDQARTRIICYLNVGSHAHSMPGKADVSALTDINADAIRACVAANPGLVRGFKLRLVGPLVLTDGEEIVTRSKALAREHGVPLMVHIGDLFGAAETAARMQEVTRFLIESFGPGDILTHLCTPNVGGVMHAFDQTAPLLAAARARGVVLDSALGMGNFGYRVAKEQHAAGLGPDTISSDLTVFGQTFHSLLECMAKFMAVGYSLSEVVEMTTANAARAIGLDDTLGAIAVGREADLTVFDMVPGEFEFTDTVKESFTGEAGLAPVQTIRAGVPYAPRWGTHPWGWLPARAKAVGNPSPAATAVAATS</sequence>
<dbReference type="InterPro" id="IPR020043">
    <property type="entry name" value="Deacetylase_Atu3266-like"/>
</dbReference>
<dbReference type="SUPFAM" id="SSF51556">
    <property type="entry name" value="Metallo-dependent hydrolases"/>
    <property type="match status" value="1"/>
</dbReference>
<evidence type="ECO:0000259" key="1">
    <source>
        <dbReference type="Pfam" id="PF01979"/>
    </source>
</evidence>
<dbReference type="PANTHER" id="PTHR42717:SF1">
    <property type="entry name" value="IMIDAZOLONEPROPIONASE AND RELATED AMIDOHYDROLASES"/>
    <property type="match status" value="1"/>
</dbReference>
<reference evidence="2 3" key="2">
    <citation type="submission" date="2020-03" db="EMBL/GenBank/DDBJ databases">
        <authorList>
            <person name="Ichikawa N."/>
            <person name="Kimura A."/>
            <person name="Kitahashi Y."/>
            <person name="Uohara A."/>
        </authorList>
    </citation>
    <scope>NUCLEOTIDE SEQUENCE [LARGE SCALE GENOMIC DNA]</scope>
    <source>
        <strain evidence="2 3">NBRC 107702</strain>
    </source>
</reference>
<gene>
    <name evidence="2" type="ORF">Pflav_021260</name>
</gene>
<keyword evidence="2" id="KW-0378">Hydrolase</keyword>
<organism evidence="2 3">
    <name type="scientific">Phytohabitans flavus</name>
    <dbReference type="NCBI Taxonomy" id="1076124"/>
    <lineage>
        <taxon>Bacteria</taxon>
        <taxon>Bacillati</taxon>
        <taxon>Actinomycetota</taxon>
        <taxon>Actinomycetes</taxon>
        <taxon>Micromonosporales</taxon>
        <taxon>Micromonosporaceae</taxon>
    </lineage>
</organism>
<dbReference type="GO" id="GO:0019213">
    <property type="term" value="F:deacetylase activity"/>
    <property type="evidence" value="ECO:0007669"/>
    <property type="project" value="InterPro"/>
</dbReference>
<accession>A0A6F8XPG6</accession>
<dbReference type="RefSeq" id="WP_173035644.1">
    <property type="nucleotide sequence ID" value="NZ_AP022870.1"/>
</dbReference>
<dbReference type="EMBL" id="AP022870">
    <property type="protein sequence ID" value="BCB75716.1"/>
    <property type="molecule type" value="Genomic_DNA"/>
</dbReference>
<dbReference type="KEGG" id="pfla:Pflav_021260"/>
<evidence type="ECO:0000313" key="2">
    <source>
        <dbReference type="EMBL" id="BCB75716.1"/>
    </source>
</evidence>
<name>A0A6F8XPG6_9ACTN</name>
<protein>
    <submittedName>
        <fullName evidence="2">Amidohydrolase</fullName>
    </submittedName>
</protein>
<dbReference type="Gene3D" id="2.30.40.10">
    <property type="entry name" value="Urease, subunit C, domain 1"/>
    <property type="match status" value="1"/>
</dbReference>
<dbReference type="InterPro" id="IPR032466">
    <property type="entry name" value="Metal_Hydrolase"/>
</dbReference>
<reference evidence="2 3" key="1">
    <citation type="submission" date="2020-03" db="EMBL/GenBank/DDBJ databases">
        <title>Whole genome shotgun sequence of Phytohabitans flavus NBRC 107702.</title>
        <authorList>
            <person name="Komaki H."/>
            <person name="Tamura T."/>
        </authorList>
    </citation>
    <scope>NUCLEOTIDE SEQUENCE [LARGE SCALE GENOMIC DNA]</scope>
    <source>
        <strain evidence="2 3">NBRC 107702</strain>
    </source>
</reference>
<dbReference type="InterPro" id="IPR011059">
    <property type="entry name" value="Metal-dep_hydrolase_composite"/>
</dbReference>
<dbReference type="InterPro" id="IPR006680">
    <property type="entry name" value="Amidohydro-rel"/>
</dbReference>
<dbReference type="AlphaFoldDB" id="A0A6F8XPG6"/>
<dbReference type="Proteomes" id="UP000502508">
    <property type="component" value="Chromosome"/>
</dbReference>
<evidence type="ECO:0000313" key="3">
    <source>
        <dbReference type="Proteomes" id="UP000502508"/>
    </source>
</evidence>
<proteinExistence type="predicted"/>
<keyword evidence="3" id="KW-1185">Reference proteome</keyword>
<dbReference type="PANTHER" id="PTHR42717">
    <property type="entry name" value="DIHYDROOROTASE-RELATED"/>
    <property type="match status" value="1"/>
</dbReference>
<dbReference type="GO" id="GO:0016810">
    <property type="term" value="F:hydrolase activity, acting on carbon-nitrogen (but not peptide) bonds"/>
    <property type="evidence" value="ECO:0007669"/>
    <property type="project" value="InterPro"/>
</dbReference>
<dbReference type="SUPFAM" id="SSF51338">
    <property type="entry name" value="Composite domain of metallo-dependent hydrolases"/>
    <property type="match status" value="1"/>
</dbReference>